<evidence type="ECO:0000256" key="1">
    <source>
        <dbReference type="SAM" id="MobiDB-lite"/>
    </source>
</evidence>
<name>A0ABP0H815_9DINO</name>
<protein>
    <submittedName>
        <fullName evidence="2">Uncharacterized protein</fullName>
    </submittedName>
</protein>
<sequence>MRDVYWKHIHESQQRWHGHPERVNHMKNLTHSELSRRRLVPSKRKLREAIPDAAEQGAGDQAVQSPVRPEEEPSEVNEPAAANQPHVGEASEEGEKGES</sequence>
<proteinExistence type="predicted"/>
<dbReference type="EMBL" id="CAXAMN010000044">
    <property type="protein sequence ID" value="CAK8986072.1"/>
    <property type="molecule type" value="Genomic_DNA"/>
</dbReference>
<feature type="compositionally biased region" description="Basic residues" evidence="1">
    <location>
        <begin position="37"/>
        <end position="46"/>
    </location>
</feature>
<evidence type="ECO:0000313" key="2">
    <source>
        <dbReference type="EMBL" id="CAK8986072.1"/>
    </source>
</evidence>
<organism evidence="2 3">
    <name type="scientific">Durusdinium trenchii</name>
    <dbReference type="NCBI Taxonomy" id="1381693"/>
    <lineage>
        <taxon>Eukaryota</taxon>
        <taxon>Sar</taxon>
        <taxon>Alveolata</taxon>
        <taxon>Dinophyceae</taxon>
        <taxon>Suessiales</taxon>
        <taxon>Symbiodiniaceae</taxon>
        <taxon>Durusdinium</taxon>
    </lineage>
</organism>
<accession>A0ABP0H815</accession>
<gene>
    <name evidence="2" type="ORF">CCMP2556_LOCUS371</name>
</gene>
<evidence type="ECO:0000313" key="3">
    <source>
        <dbReference type="Proteomes" id="UP001642484"/>
    </source>
</evidence>
<reference evidence="2 3" key="1">
    <citation type="submission" date="2024-02" db="EMBL/GenBank/DDBJ databases">
        <authorList>
            <person name="Chen Y."/>
            <person name="Shah S."/>
            <person name="Dougan E. K."/>
            <person name="Thang M."/>
            <person name="Chan C."/>
        </authorList>
    </citation>
    <scope>NUCLEOTIDE SEQUENCE [LARGE SCALE GENOMIC DNA]</scope>
</reference>
<feature type="region of interest" description="Disordered" evidence="1">
    <location>
        <begin position="10"/>
        <end position="99"/>
    </location>
</feature>
<keyword evidence="3" id="KW-1185">Reference proteome</keyword>
<feature type="compositionally biased region" description="Basic and acidic residues" evidence="1">
    <location>
        <begin position="10"/>
        <end position="24"/>
    </location>
</feature>
<dbReference type="Proteomes" id="UP001642484">
    <property type="component" value="Unassembled WGS sequence"/>
</dbReference>
<comment type="caution">
    <text evidence="2">The sequence shown here is derived from an EMBL/GenBank/DDBJ whole genome shotgun (WGS) entry which is preliminary data.</text>
</comment>